<dbReference type="AlphaFoldDB" id="A0AAU8SYK7"/>
<organism evidence="2 3">
    <name type="scientific">Paraburkholderia fungorum</name>
    <dbReference type="NCBI Taxonomy" id="134537"/>
    <lineage>
        <taxon>Bacteria</taxon>
        <taxon>Pseudomonadati</taxon>
        <taxon>Pseudomonadota</taxon>
        <taxon>Betaproteobacteria</taxon>
        <taxon>Burkholderiales</taxon>
        <taxon>Burkholderiaceae</taxon>
        <taxon>Paraburkholderia</taxon>
    </lineage>
</organism>
<protein>
    <recommendedName>
        <fullName evidence="1">Antitoxin Xre/MbcA/ParS-like toxin-binding domain-containing protein</fullName>
    </recommendedName>
</protein>
<dbReference type="KEGG" id="bfn:OI25_1443"/>
<evidence type="ECO:0000259" key="1">
    <source>
        <dbReference type="Pfam" id="PF09722"/>
    </source>
</evidence>
<reference evidence="2 3" key="1">
    <citation type="journal article" date="2015" name="Genome Announc.">
        <title>Complete genome sequences for 59 burkholderia isolates, both pathogenic and near neighbor.</title>
        <authorList>
            <person name="Johnson S.L."/>
            <person name="Bishop-Lilly K.A."/>
            <person name="Ladner J.T."/>
            <person name="Daligault H.E."/>
            <person name="Davenport K.W."/>
            <person name="Jaissle J."/>
            <person name="Frey K.G."/>
            <person name="Koroleva G.I."/>
            <person name="Bruce D.C."/>
            <person name="Coyne S.R."/>
            <person name="Broomall S.M."/>
            <person name="Li P.E."/>
            <person name="Teshima H."/>
            <person name="Gibbons H.S."/>
            <person name="Palacios G.F."/>
            <person name="Rosenzweig C.N."/>
            <person name="Redden C.L."/>
            <person name="Xu Y."/>
            <person name="Minogue T.D."/>
            <person name="Chain P.S."/>
        </authorList>
    </citation>
    <scope>NUCLEOTIDE SEQUENCE [LARGE SCALE GENOMIC DNA]</scope>
    <source>
        <strain evidence="2 3">ATCC BAA-463</strain>
    </source>
</reference>
<dbReference type="Proteomes" id="UP000032614">
    <property type="component" value="Chromosome 1"/>
</dbReference>
<proteinExistence type="predicted"/>
<dbReference type="InterPro" id="IPR024467">
    <property type="entry name" value="Xre/MbcA/ParS-like_toxin-bd"/>
</dbReference>
<dbReference type="NCBIfam" id="TIGR02293">
    <property type="entry name" value="TAS_TIGR02293"/>
    <property type="match status" value="1"/>
</dbReference>
<sequence length="166" mass="18990">MKRVSANSWRSLMKRIGHPSTTYFRRNYVRRGTHEFERFLATGAIERAREVRSGMEAEILVQIAHVLLKISLKELLAALGLPRSKVERKIRTGARLSADESVRAARALIVFEQASDVFDDDGLGADWLWRPNLELGSNRPLNMLDTKKGFDRVRDLLLRLEFGIDV</sequence>
<dbReference type="Pfam" id="PF09722">
    <property type="entry name" value="Xre_MbcA_ParS_C"/>
    <property type="match status" value="1"/>
</dbReference>
<evidence type="ECO:0000313" key="2">
    <source>
        <dbReference type="EMBL" id="AJZ59193.1"/>
    </source>
</evidence>
<name>A0AAU8SYK7_9BURK</name>
<gene>
    <name evidence="2" type="ORF">OI25_1443</name>
</gene>
<dbReference type="InterPro" id="IPR011979">
    <property type="entry name" value="Antitox_Xre"/>
</dbReference>
<dbReference type="EMBL" id="CP010026">
    <property type="protein sequence ID" value="AJZ59193.1"/>
    <property type="molecule type" value="Genomic_DNA"/>
</dbReference>
<evidence type="ECO:0000313" key="3">
    <source>
        <dbReference type="Proteomes" id="UP000032614"/>
    </source>
</evidence>
<accession>A0AAU8SYK7</accession>
<feature type="domain" description="Antitoxin Xre/MbcA/ParS-like toxin-binding" evidence="1">
    <location>
        <begin position="113"/>
        <end position="163"/>
    </location>
</feature>